<evidence type="ECO:0000259" key="10">
    <source>
        <dbReference type="PROSITE" id="PS50878"/>
    </source>
</evidence>
<keyword evidence="5" id="KW-0460">Magnesium</keyword>
<dbReference type="EMBL" id="CP036262">
    <property type="protein sequence ID" value="QDS93239.1"/>
    <property type="molecule type" value="Genomic_DNA"/>
</dbReference>
<protein>
    <recommendedName>
        <fullName evidence="1">RNA-directed DNA polymerase</fullName>
        <ecNumber evidence="1">2.7.7.49</ecNumber>
    </recommendedName>
</protein>
<keyword evidence="2" id="KW-0808">Transferase</keyword>
<dbReference type="GO" id="GO:0003723">
    <property type="term" value="F:RNA binding"/>
    <property type="evidence" value="ECO:0007669"/>
    <property type="project" value="InterPro"/>
</dbReference>
<dbReference type="OrthoDB" id="258234at2"/>
<dbReference type="PROSITE" id="PS50878">
    <property type="entry name" value="RT_POL"/>
    <property type="match status" value="1"/>
</dbReference>
<dbReference type="InterPro" id="IPR043128">
    <property type="entry name" value="Rev_trsase/Diguanyl_cyclase"/>
</dbReference>
<dbReference type="SUPFAM" id="SSF56672">
    <property type="entry name" value="DNA/RNA polymerases"/>
    <property type="match status" value="1"/>
</dbReference>
<evidence type="ECO:0000256" key="4">
    <source>
        <dbReference type="ARBA" id="ARBA00022723"/>
    </source>
</evidence>
<dbReference type="PANTHER" id="PTHR34047">
    <property type="entry name" value="NUCLEAR INTRON MATURASE 1, MITOCHONDRIAL-RELATED"/>
    <property type="match status" value="1"/>
</dbReference>
<dbReference type="Pfam" id="PF08388">
    <property type="entry name" value="GIIM"/>
    <property type="match status" value="1"/>
</dbReference>
<evidence type="ECO:0000256" key="2">
    <source>
        <dbReference type="ARBA" id="ARBA00022679"/>
    </source>
</evidence>
<evidence type="ECO:0000256" key="8">
    <source>
        <dbReference type="ARBA" id="ARBA00034120"/>
    </source>
</evidence>
<dbReference type="PANTHER" id="PTHR34047:SF8">
    <property type="entry name" value="PROTEIN YKFC"/>
    <property type="match status" value="1"/>
</dbReference>
<dbReference type="GO" id="GO:0046872">
    <property type="term" value="F:metal ion binding"/>
    <property type="evidence" value="ECO:0007669"/>
    <property type="project" value="UniProtKB-KW"/>
</dbReference>
<dbReference type="GO" id="GO:0003964">
    <property type="term" value="F:RNA-directed DNA polymerase activity"/>
    <property type="evidence" value="ECO:0007669"/>
    <property type="project" value="UniProtKB-KW"/>
</dbReference>
<organism evidence="11 12">
    <name type="scientific">Roseimaritima multifibrata</name>
    <dbReference type="NCBI Taxonomy" id="1930274"/>
    <lineage>
        <taxon>Bacteria</taxon>
        <taxon>Pseudomonadati</taxon>
        <taxon>Planctomycetota</taxon>
        <taxon>Planctomycetia</taxon>
        <taxon>Pirellulales</taxon>
        <taxon>Pirellulaceae</taxon>
        <taxon>Roseimaritima</taxon>
    </lineage>
</organism>
<keyword evidence="7" id="KW-0051">Antiviral defense</keyword>
<dbReference type="InterPro" id="IPR013597">
    <property type="entry name" value="Mat_intron_G2"/>
</dbReference>
<dbReference type="InterPro" id="IPR000477">
    <property type="entry name" value="RT_dom"/>
</dbReference>
<dbReference type="PRINTS" id="PR00866">
    <property type="entry name" value="RNADNAPOLMS"/>
</dbReference>
<dbReference type="Gene3D" id="3.30.70.270">
    <property type="match status" value="1"/>
</dbReference>
<dbReference type="CDD" id="cd01651">
    <property type="entry name" value="RT_G2_intron"/>
    <property type="match status" value="1"/>
</dbReference>
<dbReference type="InterPro" id="IPR030931">
    <property type="entry name" value="Group_II_RT_mat"/>
</dbReference>
<dbReference type="AlphaFoldDB" id="A0A517MED0"/>
<reference evidence="11 12" key="1">
    <citation type="submission" date="2019-02" db="EMBL/GenBank/DDBJ databases">
        <title>Deep-cultivation of Planctomycetes and their phenomic and genomic characterization uncovers novel biology.</title>
        <authorList>
            <person name="Wiegand S."/>
            <person name="Jogler M."/>
            <person name="Boedeker C."/>
            <person name="Pinto D."/>
            <person name="Vollmers J."/>
            <person name="Rivas-Marin E."/>
            <person name="Kohn T."/>
            <person name="Peeters S.H."/>
            <person name="Heuer A."/>
            <person name="Rast P."/>
            <person name="Oberbeckmann S."/>
            <person name="Bunk B."/>
            <person name="Jeske O."/>
            <person name="Meyerdierks A."/>
            <person name="Storesund J.E."/>
            <person name="Kallscheuer N."/>
            <person name="Luecker S."/>
            <person name="Lage O.M."/>
            <person name="Pohl T."/>
            <person name="Merkel B.J."/>
            <person name="Hornburger P."/>
            <person name="Mueller R.-W."/>
            <person name="Bruemmer F."/>
            <person name="Labrenz M."/>
            <person name="Spormann A.M."/>
            <person name="Op den Camp H."/>
            <person name="Overmann J."/>
            <person name="Amann R."/>
            <person name="Jetten M.S.M."/>
            <person name="Mascher T."/>
            <person name="Medema M.H."/>
            <person name="Devos D.P."/>
            <person name="Kaster A.-K."/>
            <person name="Ovreas L."/>
            <person name="Rohde M."/>
            <person name="Galperin M.Y."/>
            <person name="Jogler C."/>
        </authorList>
    </citation>
    <scope>NUCLEOTIDE SEQUENCE [LARGE SCALE GENOMIC DNA]</scope>
    <source>
        <strain evidence="11 12">FF011L</strain>
    </source>
</reference>
<dbReference type="NCBIfam" id="TIGR04416">
    <property type="entry name" value="group_II_RT_mat"/>
    <property type="match status" value="1"/>
</dbReference>
<keyword evidence="3" id="KW-0548">Nucleotidyltransferase</keyword>
<evidence type="ECO:0000256" key="1">
    <source>
        <dbReference type="ARBA" id="ARBA00012493"/>
    </source>
</evidence>
<gene>
    <name evidence="11" type="primary">ltrA_4</name>
    <name evidence="11" type="ORF">FF011L_20000</name>
</gene>
<name>A0A517MED0_9BACT</name>
<evidence type="ECO:0000256" key="7">
    <source>
        <dbReference type="ARBA" id="ARBA00023118"/>
    </source>
</evidence>
<keyword evidence="4" id="KW-0479">Metal-binding</keyword>
<evidence type="ECO:0000256" key="3">
    <source>
        <dbReference type="ARBA" id="ARBA00022695"/>
    </source>
</evidence>
<dbReference type="Proteomes" id="UP000320672">
    <property type="component" value="Chromosome"/>
</dbReference>
<proteinExistence type="inferred from homology"/>
<dbReference type="InterPro" id="IPR000123">
    <property type="entry name" value="Reverse_transcriptase_msDNA"/>
</dbReference>
<dbReference type="InterPro" id="IPR051083">
    <property type="entry name" value="GrpII_Intron_Splice-Mob/Def"/>
</dbReference>
<dbReference type="InterPro" id="IPR043502">
    <property type="entry name" value="DNA/RNA_pol_sf"/>
</dbReference>
<comment type="similarity">
    <text evidence="8">Belongs to the bacterial reverse transcriptase family.</text>
</comment>
<dbReference type="GO" id="GO:0051607">
    <property type="term" value="P:defense response to virus"/>
    <property type="evidence" value="ECO:0007669"/>
    <property type="project" value="UniProtKB-KW"/>
</dbReference>
<sequence length="397" mass="46001">MERKPATVCVNAGFVCRHPDTVSSKLLDGTCRPDPVRRKTIDKPDGGKRLLGIPNIVDRLIQQAIVQILTPVFDPQFSDSSHGFRPKRSAHGAAKQVRRTVRRGYRFVADFDLSKFFDRVQHDVLMSRVARRVRDKRLLQLIGRYLRAGVMVEGVLQPTDLGTPQGGPLSPILSNILLDDLDKELERRGLPFVRYADDFAVFAKSSRAAERIMKSVGRYVAKKLRLVVNEEKSRVLACTEFEFLGFSFPKSRANINVSVKSILRFKQRVREITGRSRGISMDRRLGELRRYVRGWMGYFGIASQLKLFDKLDQWIRRRIRMCYWKQWKRPKRRREMLIRLGVPRRQAIRHARSRKGHWRMAKTIASNVGLTNKWLQEEGLLSLKTLWAQLAPLRRTA</sequence>
<dbReference type="EC" id="2.7.7.49" evidence="1"/>
<evidence type="ECO:0000313" key="11">
    <source>
        <dbReference type="EMBL" id="QDS93239.1"/>
    </source>
</evidence>
<evidence type="ECO:0000256" key="9">
    <source>
        <dbReference type="ARBA" id="ARBA00048173"/>
    </source>
</evidence>
<feature type="domain" description="Reverse transcriptase" evidence="10">
    <location>
        <begin position="22"/>
        <end position="248"/>
    </location>
</feature>
<dbReference type="KEGG" id="rml:FF011L_20000"/>
<keyword evidence="6" id="KW-0695">RNA-directed DNA polymerase</keyword>
<evidence type="ECO:0000313" key="12">
    <source>
        <dbReference type="Proteomes" id="UP000320672"/>
    </source>
</evidence>
<accession>A0A517MED0</accession>
<dbReference type="Pfam" id="PF00078">
    <property type="entry name" value="RVT_1"/>
    <property type="match status" value="1"/>
</dbReference>
<keyword evidence="12" id="KW-1185">Reference proteome</keyword>
<evidence type="ECO:0000256" key="5">
    <source>
        <dbReference type="ARBA" id="ARBA00022842"/>
    </source>
</evidence>
<comment type="catalytic activity">
    <reaction evidence="9">
        <text>DNA(n) + a 2'-deoxyribonucleoside 5'-triphosphate = DNA(n+1) + diphosphate</text>
        <dbReference type="Rhea" id="RHEA:22508"/>
        <dbReference type="Rhea" id="RHEA-COMP:17339"/>
        <dbReference type="Rhea" id="RHEA-COMP:17340"/>
        <dbReference type="ChEBI" id="CHEBI:33019"/>
        <dbReference type="ChEBI" id="CHEBI:61560"/>
        <dbReference type="ChEBI" id="CHEBI:173112"/>
        <dbReference type="EC" id="2.7.7.49"/>
    </reaction>
</comment>
<evidence type="ECO:0000256" key="6">
    <source>
        <dbReference type="ARBA" id="ARBA00022918"/>
    </source>
</evidence>